<accession>A0ABV9ZSQ9</accession>
<dbReference type="Proteomes" id="UP001596222">
    <property type="component" value="Unassembled WGS sequence"/>
</dbReference>
<gene>
    <name evidence="2" type="ORF">ACFPP6_06500</name>
</gene>
<evidence type="ECO:0000256" key="1">
    <source>
        <dbReference type="SAM" id="SignalP"/>
    </source>
</evidence>
<feature type="signal peptide" evidence="1">
    <location>
        <begin position="1"/>
        <end position="24"/>
    </location>
</feature>
<name>A0ABV9ZSQ9_9ACTN</name>
<dbReference type="RefSeq" id="WP_382038112.1">
    <property type="nucleotide sequence ID" value="NZ_JBHSKJ010000003.1"/>
</dbReference>
<evidence type="ECO:0000313" key="3">
    <source>
        <dbReference type="Proteomes" id="UP001596222"/>
    </source>
</evidence>
<sequence>MRRIAAVVLGAACFLGVSTTTATAAPDPVAVVTCATGDVMALVELPAPGAPPEVPLAHCLAP</sequence>
<keyword evidence="3" id="KW-1185">Reference proteome</keyword>
<evidence type="ECO:0008006" key="4">
    <source>
        <dbReference type="Google" id="ProtNLM"/>
    </source>
</evidence>
<dbReference type="EMBL" id="JBHSKJ010000003">
    <property type="protein sequence ID" value="MFC5144337.1"/>
    <property type="molecule type" value="Genomic_DNA"/>
</dbReference>
<organism evidence="2 3">
    <name type="scientific">Streptomyces aureoversilis</name>
    <dbReference type="NCBI Taxonomy" id="67277"/>
    <lineage>
        <taxon>Bacteria</taxon>
        <taxon>Bacillati</taxon>
        <taxon>Actinomycetota</taxon>
        <taxon>Actinomycetes</taxon>
        <taxon>Kitasatosporales</taxon>
        <taxon>Streptomycetaceae</taxon>
        <taxon>Streptomyces</taxon>
    </lineage>
</organism>
<feature type="chain" id="PRO_5046831809" description="Secreted protein" evidence="1">
    <location>
        <begin position="25"/>
        <end position="62"/>
    </location>
</feature>
<reference evidence="3" key="1">
    <citation type="journal article" date="2019" name="Int. J. Syst. Evol. Microbiol.">
        <title>The Global Catalogue of Microorganisms (GCM) 10K type strain sequencing project: providing services to taxonomists for standard genome sequencing and annotation.</title>
        <authorList>
            <consortium name="The Broad Institute Genomics Platform"/>
            <consortium name="The Broad Institute Genome Sequencing Center for Infectious Disease"/>
            <person name="Wu L."/>
            <person name="Ma J."/>
        </authorList>
    </citation>
    <scope>NUCLEOTIDE SEQUENCE [LARGE SCALE GENOMIC DNA]</scope>
    <source>
        <strain evidence="3">CGMCC 4.1641</strain>
    </source>
</reference>
<keyword evidence="1" id="KW-0732">Signal</keyword>
<protein>
    <recommendedName>
        <fullName evidence="4">Secreted protein</fullName>
    </recommendedName>
</protein>
<evidence type="ECO:0000313" key="2">
    <source>
        <dbReference type="EMBL" id="MFC5144337.1"/>
    </source>
</evidence>
<comment type="caution">
    <text evidence="2">The sequence shown here is derived from an EMBL/GenBank/DDBJ whole genome shotgun (WGS) entry which is preliminary data.</text>
</comment>
<proteinExistence type="predicted"/>